<feature type="region of interest" description="Disordered" evidence="1">
    <location>
        <begin position="146"/>
        <end position="184"/>
    </location>
</feature>
<protein>
    <recommendedName>
        <fullName evidence="4">SH3 domain-containing protein</fullName>
    </recommendedName>
</protein>
<sequence>MTTEANDADVVELVLTPFSDIVAKAQNAAAIAGAQEPQMFEAAEALRKEGQRALNRLVPLYRKIVKQHGMDCANAVKMNEDIVCIHLELTDVLWEFDDYLSVEGFDKGKYGELQSLCRRLAPKMYNILVRMNIELLAQVVSSASSSSASSASSSSSATSINKIAPRHTVTQSPPSPMFSVSSSTDAWHPSPFQISRDESDLPAAAAGDIPWDDNNRLQVHVKDASSSENQDSGSSPSVTSFDLILPAVAAKRQSHNSDHSAQSSNSRRSLFSSIATRSMLTIRESEDAQVMQQLPRQISASHRITGVYSSENLRRRVNFEHATMPVSRAPSGQCMITESSSFRQYKGFCLGAQEVLQGGDGVKQKQKPVQRTLLRIVAKCNACSMELDYGDIETDLAGKQAGNLVQRDVGYRLRFLQKSHLPVKRSSDAIYGCIFCISNGFTVEESDATVFFSAEDLFLHLSRHSRPLPPVPGIAVVYGIEVPYDLRNNYDLHFHMPPKIHPMHEASTEIDGRPTGTALKETRKVDPHRKLGERDRPVELQLAIGARITGIKWPPQYKGRKIFAWHDGKFASVPSENIMLIPPENIRLSKSIRSRTFGKAKWKFSMTSGNKELPWLKFDKGDTITNIGWEHPDHWCWCGMNAKGHWDGLMDHGDEDVLRSGVDRFSST</sequence>
<evidence type="ECO:0000256" key="1">
    <source>
        <dbReference type="SAM" id="MobiDB-lite"/>
    </source>
</evidence>
<evidence type="ECO:0000313" key="2">
    <source>
        <dbReference type="EMBL" id="KAG5926465.1"/>
    </source>
</evidence>
<dbReference type="OrthoDB" id="5243589at2759"/>
<organism evidence="2 3">
    <name type="scientific">Claviceps africana</name>
    <dbReference type="NCBI Taxonomy" id="83212"/>
    <lineage>
        <taxon>Eukaryota</taxon>
        <taxon>Fungi</taxon>
        <taxon>Dikarya</taxon>
        <taxon>Ascomycota</taxon>
        <taxon>Pezizomycotina</taxon>
        <taxon>Sordariomycetes</taxon>
        <taxon>Hypocreomycetidae</taxon>
        <taxon>Hypocreales</taxon>
        <taxon>Clavicipitaceae</taxon>
        <taxon>Claviceps</taxon>
    </lineage>
</organism>
<comment type="caution">
    <text evidence="2">The sequence shown here is derived from an EMBL/GenBank/DDBJ whole genome shotgun (WGS) entry which is preliminary data.</text>
</comment>
<accession>A0A8K0J878</accession>
<evidence type="ECO:0000313" key="3">
    <source>
        <dbReference type="Proteomes" id="UP000811619"/>
    </source>
</evidence>
<dbReference type="EMBL" id="SRPY01000267">
    <property type="protein sequence ID" value="KAG5926465.1"/>
    <property type="molecule type" value="Genomic_DNA"/>
</dbReference>
<gene>
    <name evidence="2" type="ORF">E4U42_003286</name>
</gene>
<dbReference type="Proteomes" id="UP000811619">
    <property type="component" value="Unassembled WGS sequence"/>
</dbReference>
<evidence type="ECO:0008006" key="4">
    <source>
        <dbReference type="Google" id="ProtNLM"/>
    </source>
</evidence>
<reference evidence="2" key="1">
    <citation type="journal article" date="2020" name="bioRxiv">
        <title>Whole genome comparisons of ergot fungi reveals the divergence and evolution of species within the genus Claviceps are the result of varying mechanisms driving genome evolution and host range expansion.</title>
        <authorList>
            <person name="Wyka S.A."/>
            <person name="Mondo S.J."/>
            <person name="Liu M."/>
            <person name="Dettman J."/>
            <person name="Nalam V."/>
            <person name="Broders K.D."/>
        </authorList>
    </citation>
    <scope>NUCLEOTIDE SEQUENCE</scope>
    <source>
        <strain evidence="2">CCC 489</strain>
    </source>
</reference>
<name>A0A8K0J878_9HYPO</name>
<proteinExistence type="predicted"/>
<keyword evidence="3" id="KW-1185">Reference proteome</keyword>
<dbReference type="AlphaFoldDB" id="A0A8K0J878"/>
<feature type="compositionally biased region" description="Low complexity" evidence="1">
    <location>
        <begin position="146"/>
        <end position="157"/>
    </location>
</feature>